<dbReference type="Pfam" id="PF04294">
    <property type="entry name" value="VanW"/>
    <property type="match status" value="1"/>
</dbReference>
<evidence type="ECO:0000313" key="3">
    <source>
        <dbReference type="EMBL" id="PIP57043.1"/>
    </source>
</evidence>
<accession>A0A2H0BHA1</accession>
<feature type="transmembrane region" description="Helical" evidence="1">
    <location>
        <begin position="25"/>
        <end position="43"/>
    </location>
</feature>
<dbReference type="AlphaFoldDB" id="A0A2H0BHA1"/>
<keyword evidence="1" id="KW-0472">Membrane</keyword>
<keyword evidence="1" id="KW-1133">Transmembrane helix</keyword>
<proteinExistence type="predicted"/>
<reference evidence="3 4" key="1">
    <citation type="submission" date="2017-09" db="EMBL/GenBank/DDBJ databases">
        <title>Depth-based differentiation of microbial function through sediment-hosted aquifers and enrichment of novel symbionts in the deep terrestrial subsurface.</title>
        <authorList>
            <person name="Probst A.J."/>
            <person name="Ladd B."/>
            <person name="Jarett J.K."/>
            <person name="Geller-Mcgrath D.E."/>
            <person name="Sieber C.M."/>
            <person name="Emerson J.B."/>
            <person name="Anantharaman K."/>
            <person name="Thomas B.C."/>
            <person name="Malmstrom R."/>
            <person name="Stieglmeier M."/>
            <person name="Klingl A."/>
            <person name="Woyke T."/>
            <person name="Ryan C.M."/>
            <person name="Banfield J.F."/>
        </authorList>
    </citation>
    <scope>NUCLEOTIDE SEQUENCE [LARGE SCALE GENOMIC DNA]</scope>
    <source>
        <strain evidence="3">CG22_combo_CG10-13_8_21_14_all_45_10</strain>
    </source>
</reference>
<evidence type="ECO:0000313" key="4">
    <source>
        <dbReference type="Proteomes" id="UP000230759"/>
    </source>
</evidence>
<sequence length="589" mass="64360">MLGMGGVCSAILPCYHIYDMAKKSLLILFELLVITFCLFNLAFTGRVFPNTLVAGINLGGKTKTEAITSLSQNIKIPDKIILQGSNQSFEITPASVDLEPDIPVSVDAAFNLYRTGNIVLDLAQRAASLFKKASLGLRFSKNEEKLDQQVSVIAGQVETEPVYPTIKYTNSLVVVEKGAAGDKLDRELLKIRIGAAFAYSQSSPLEIPLNKIDPTLSAAQLAKLQARGEALLPKSLEFKYENSVFTFQGPYLIKFIDPAGLYLNEKISQAVEEIAKSLNRDPENSVFIFNDNRVQEFKPSRDGVKVKQDFLGQVFTGNLRTLEETDEKTVTVNVPVNITPATIKTGDINNLGIKELIGRGVSYFAGSIPGRIHNLTLASSKFKGVLVAPGDVLSFNDTVGDISAQTGYQPAYIIQEGKTVLGDGGGVCQVSTTLFRAALNAGLPILARTAHAYRVGYYEQKSDPGLDATVYAPTVDLKIKNDTAKHILIQTTVDASRLMLVFEIYGTKDGRTVEISKTVLTKQIPPPADVYQDDPTLPAGKIVQTEHRAWGGTATFTYRVERVNLVLFEKTFVSNYQPWANVYLRGTAQ</sequence>
<dbReference type="EMBL" id="PCSV01000039">
    <property type="protein sequence ID" value="PIP57043.1"/>
    <property type="molecule type" value="Genomic_DNA"/>
</dbReference>
<protein>
    <recommendedName>
        <fullName evidence="2">YoaR-like putative peptidoglycan binding domain-containing protein</fullName>
    </recommendedName>
</protein>
<gene>
    <name evidence="3" type="ORF">COX04_01620</name>
</gene>
<evidence type="ECO:0000256" key="1">
    <source>
        <dbReference type="SAM" id="Phobius"/>
    </source>
</evidence>
<feature type="domain" description="YoaR-like putative peptidoglycan binding" evidence="2">
    <location>
        <begin position="253"/>
        <end position="311"/>
    </location>
</feature>
<name>A0A2H0BHA1_9BACT</name>
<keyword evidence="1" id="KW-0812">Transmembrane</keyword>
<organism evidence="3 4">
    <name type="scientific">Candidatus Woesebacteria bacterium CG22_combo_CG10-13_8_21_14_all_45_10</name>
    <dbReference type="NCBI Taxonomy" id="1975060"/>
    <lineage>
        <taxon>Bacteria</taxon>
        <taxon>Candidatus Woeseibacteriota</taxon>
    </lineage>
</organism>
<dbReference type="InterPro" id="IPR022029">
    <property type="entry name" value="YoaR-like_PG-bd"/>
</dbReference>
<dbReference type="Proteomes" id="UP000230759">
    <property type="component" value="Unassembled WGS sequence"/>
</dbReference>
<dbReference type="InterPro" id="IPR007391">
    <property type="entry name" value="Vancomycin_resist_VanW"/>
</dbReference>
<dbReference type="InterPro" id="IPR052913">
    <property type="entry name" value="Glycopeptide_resist_protein"/>
</dbReference>
<dbReference type="Pfam" id="PF12229">
    <property type="entry name" value="PG_binding_4"/>
    <property type="match status" value="2"/>
</dbReference>
<dbReference type="PANTHER" id="PTHR35788">
    <property type="entry name" value="EXPORTED PROTEIN-RELATED"/>
    <property type="match status" value="1"/>
</dbReference>
<feature type="domain" description="YoaR-like putative peptidoglycan binding" evidence="2">
    <location>
        <begin position="90"/>
        <end position="201"/>
    </location>
</feature>
<evidence type="ECO:0000259" key="2">
    <source>
        <dbReference type="Pfam" id="PF12229"/>
    </source>
</evidence>
<comment type="caution">
    <text evidence="3">The sequence shown here is derived from an EMBL/GenBank/DDBJ whole genome shotgun (WGS) entry which is preliminary data.</text>
</comment>
<dbReference type="PANTHER" id="PTHR35788:SF1">
    <property type="entry name" value="EXPORTED PROTEIN"/>
    <property type="match status" value="1"/>
</dbReference>